<dbReference type="InterPro" id="IPR019139">
    <property type="entry name" value="LRRFIP1/2"/>
</dbReference>
<dbReference type="AlphaFoldDB" id="A0AA88P2Q3"/>
<comment type="similarity">
    <text evidence="1">Belongs to the LRRFIP family.</text>
</comment>
<feature type="coiled-coil region" evidence="3">
    <location>
        <begin position="364"/>
        <end position="497"/>
    </location>
</feature>
<feature type="coiled-coil region" evidence="3">
    <location>
        <begin position="619"/>
        <end position="653"/>
    </location>
</feature>
<feature type="coiled-coil region" evidence="3">
    <location>
        <begin position="294"/>
        <end position="339"/>
    </location>
</feature>
<keyword evidence="6" id="KW-1185">Reference proteome</keyword>
<evidence type="ECO:0000256" key="1">
    <source>
        <dbReference type="ARBA" id="ARBA00008275"/>
    </source>
</evidence>
<feature type="region of interest" description="Disordered" evidence="4">
    <location>
        <begin position="234"/>
        <end position="253"/>
    </location>
</feature>
<dbReference type="EMBL" id="JAVHJS010000003">
    <property type="protein sequence ID" value="KAK2863749.1"/>
    <property type="molecule type" value="Genomic_DNA"/>
</dbReference>
<evidence type="ECO:0000256" key="3">
    <source>
        <dbReference type="SAM" id="Coils"/>
    </source>
</evidence>
<name>A0AA88P2Q3_TACVA</name>
<dbReference type="GO" id="GO:0006355">
    <property type="term" value="P:regulation of DNA-templated transcription"/>
    <property type="evidence" value="ECO:0007669"/>
    <property type="project" value="InterPro"/>
</dbReference>
<keyword evidence="2 3" id="KW-0175">Coiled coil</keyword>
<dbReference type="Gene3D" id="1.20.5.4090">
    <property type="match status" value="5"/>
</dbReference>
<reference evidence="5" key="1">
    <citation type="submission" date="2023-08" db="EMBL/GenBank/DDBJ databases">
        <title>Pelteobagrus vachellii genome.</title>
        <authorList>
            <person name="Liu H."/>
        </authorList>
    </citation>
    <scope>NUCLEOTIDE SEQUENCE</scope>
    <source>
        <strain evidence="5">PRFRI_2022a</strain>
        <tissue evidence="5">Muscle</tissue>
    </source>
</reference>
<sequence>MQHFMTSAHLPLRPLLYVGGASVTAAVCYYLFKMRGDGEKEENEDTRVTEVQPVSLLNPALMCDDATQTDSAVHEVSLVEAEEKHKQAKESTDELQQQNADLMSQVETLQNTVQELGNLIAETHTECNDTTRLYETELNLRKYLQSDYERKEEKFNQEINSLRVTLTEAKSKYEQAMESSTHLDIKNSRLWSDIKLLQDAMLEMDEELSLSRIRCNELMRECELQKRELRNLQSKRNETEETSQEEYEREREAHSVLKFDQMTSTHNEEILQDIQAKGTRLYGEVTESHDHLKRDEYELKLRESVQKMERELSESHRKYEEIKREYEREKEAHSVLNVNQKTSTHHKWLLQVSQAEAEENYQLSAQLENKNSDLMSQVKTLQNTVQGLSSLLAETRKKCETAKEEHKVVNGILQFVETKARKREKFLLRKRKAIQESLDEAEENYREAMDRVTELENENIDRVAEVHTLQDEMTHLVQNLSDTQMMFERTMRDLEQKSRQFTELKSKWELLNETVLKDYQVECQAHKVLKVQYSEMKEQHDKLHEDHVRVSEDYSILQSQYEELKQHHGSLMVTVAEQKYALLYSEKSDLISHVNSEQCSVQLLGEELTETCRKCNEISRREREDYDLLKVQYKEMEETLQQCKELLKKQCLDLGAEVP</sequence>
<evidence type="ECO:0000313" key="5">
    <source>
        <dbReference type="EMBL" id="KAK2863749.1"/>
    </source>
</evidence>
<feature type="coiled-coil region" evidence="3">
    <location>
        <begin position="78"/>
        <end position="119"/>
    </location>
</feature>
<evidence type="ECO:0000256" key="4">
    <source>
        <dbReference type="SAM" id="MobiDB-lite"/>
    </source>
</evidence>
<comment type="caution">
    <text evidence="5">The sequence shown here is derived from an EMBL/GenBank/DDBJ whole genome shotgun (WGS) entry which is preliminary data.</text>
</comment>
<protein>
    <submittedName>
        <fullName evidence="5">Uncharacterized protein</fullName>
    </submittedName>
</protein>
<organism evidence="5 6">
    <name type="scientific">Tachysurus vachellii</name>
    <name type="common">Darkbarbel catfish</name>
    <name type="synonym">Pelteobagrus vachellii</name>
    <dbReference type="NCBI Taxonomy" id="175792"/>
    <lineage>
        <taxon>Eukaryota</taxon>
        <taxon>Metazoa</taxon>
        <taxon>Chordata</taxon>
        <taxon>Craniata</taxon>
        <taxon>Vertebrata</taxon>
        <taxon>Euteleostomi</taxon>
        <taxon>Actinopterygii</taxon>
        <taxon>Neopterygii</taxon>
        <taxon>Teleostei</taxon>
        <taxon>Ostariophysi</taxon>
        <taxon>Siluriformes</taxon>
        <taxon>Bagridae</taxon>
        <taxon>Tachysurus</taxon>
    </lineage>
</organism>
<evidence type="ECO:0000313" key="6">
    <source>
        <dbReference type="Proteomes" id="UP001187315"/>
    </source>
</evidence>
<evidence type="ECO:0000256" key="2">
    <source>
        <dbReference type="ARBA" id="ARBA00023054"/>
    </source>
</evidence>
<feature type="coiled-coil region" evidence="3">
    <location>
        <begin position="152"/>
        <end position="179"/>
    </location>
</feature>
<dbReference type="Proteomes" id="UP001187315">
    <property type="component" value="Unassembled WGS sequence"/>
</dbReference>
<dbReference type="PANTHER" id="PTHR19212:SF0">
    <property type="entry name" value="LD07988P"/>
    <property type="match status" value="1"/>
</dbReference>
<dbReference type="PANTHER" id="PTHR19212">
    <property type="entry name" value="LEUCINE RICH REPEAT IN FLII INTERACTING PROTEIN"/>
    <property type="match status" value="1"/>
</dbReference>
<gene>
    <name evidence="5" type="ORF">Q7C36_002903</name>
</gene>
<proteinExistence type="inferred from homology"/>
<accession>A0AA88P2Q3</accession>